<dbReference type="InterPro" id="IPR027267">
    <property type="entry name" value="AH/BAR_dom_sf"/>
</dbReference>
<feature type="domain" description="SH3" evidence="9">
    <location>
        <begin position="1037"/>
        <end position="1100"/>
    </location>
</feature>
<dbReference type="AlphaFoldDB" id="A0A8H5BGC6"/>
<name>A0A8H5BGC6_9AGAR</name>
<feature type="compositionally biased region" description="Polar residues" evidence="8">
    <location>
        <begin position="937"/>
        <end position="949"/>
    </location>
</feature>
<sequence length="1100" mass="121554">MTNMSARRQPSNTSLSKFARDLSPAPQARSLDFCNSFWGFGDGGVDVLFARMRGATRTIEELRAFWKERAIIEEDYAKRLAKLAKIALGRDEIGELRNSLDAIKLETERQANFHLGLAQQIRSELEAPTTNFNKRQQQHHKSNQTGIEKEFKNKQIQETYVNKAREKYENDCMRINSYTAQSQLVQGKDLEKITLKLERTQGTVQANQREFANYAKALQDTVQKWEIDWKAFCDSCQDMEEHRLEFMKDILWAYANAVSTVCVSDDESCEKIRVALEQMEPDRDMEHFVREYGTGNQIPDPPAFVNYQAEDSIPSASARPTCRISQFARASTREYPLRQPSMPPEEEPMNFTGVGAGGGSKRTDPYTQEAQDNQTRQPIRSNAQADTQPQQIPHTNGHNVYQQQLSTSPSNPSPMQALAAAQSAVRKQSVRRQSSMASPAQQQQQLHRVLQDPHAETIDPTAETFIKVGNSAYKVDLSKDPQQLGSGPSNRANATSPLKQLSTNGTTVDPLVKQLEELQMAVSTSGSVRRNTISKAKASTEQQKPTHASSSSISNRPAASGGMGPSSLSPPGATPGTPGGANPQNRSPSPGRDYRNSAEVVVGAHPSVSRSTSPNPPTAAFMVPKSTSPAGAENVKDVLADYQQSLPGERKAISRANSMNHGHAPTQSQTSINAPGQQPQQQQQQQQQPPQMNGQVQAQNLTRPPSQLGHAGIGAHGSRSTSPAPISRGPSPAPGQAVRPNSFIQPPAQLGQNMARTPSPNTVGIALDPSGRVLHDELAQRYGQPSPQFQQPPPQMAPQQQQQQMQPPQQRLSQPVYQPPPPPPLQIPQQQQQPQQPQQQSQRRNSFVQPNMTPAPAMVPPPVSAPYGVSPSPVMYQHQHTPSPQPSYIQSTGFSPSPGQYQQPPAQQQPPPQQPQQARYSQQQPVQHQPPQSVQQMSYGSVNSLNGVQRASPGYYGNSTPPQQQQVQQVPPHQQQQQPVQMVAQQQQPRGYQQQQQLQQPPPQQNPYMYRAPSPAHQPVQRSPSPQPPQIADDGNQILFYVKALYDYTATIDEEFDFQAGDIIAVTATPEDGWWSGELLDENRRQKGRNVFPSNFVCLF</sequence>
<dbReference type="SMART" id="SM00055">
    <property type="entry name" value="FCH"/>
    <property type="match status" value="1"/>
</dbReference>
<feature type="compositionally biased region" description="Low complexity" evidence="8">
    <location>
        <begin position="797"/>
        <end position="816"/>
    </location>
</feature>
<evidence type="ECO:0000256" key="4">
    <source>
        <dbReference type="ARBA" id="ARBA00022553"/>
    </source>
</evidence>
<dbReference type="EMBL" id="JAACJJ010000028">
    <property type="protein sequence ID" value="KAF5322381.1"/>
    <property type="molecule type" value="Genomic_DNA"/>
</dbReference>
<feature type="compositionally biased region" description="Low complexity" evidence="8">
    <location>
        <begin position="677"/>
        <end position="691"/>
    </location>
</feature>
<feature type="compositionally biased region" description="Low complexity" evidence="8">
    <location>
        <begin position="548"/>
        <end position="576"/>
    </location>
</feature>
<dbReference type="Gene3D" id="2.30.30.40">
    <property type="entry name" value="SH3 Domains"/>
    <property type="match status" value="1"/>
</dbReference>
<reference evidence="11 12" key="1">
    <citation type="journal article" date="2020" name="ISME J.">
        <title>Uncovering the hidden diversity of litter-decomposition mechanisms in mushroom-forming fungi.</title>
        <authorList>
            <person name="Floudas D."/>
            <person name="Bentzer J."/>
            <person name="Ahren D."/>
            <person name="Johansson T."/>
            <person name="Persson P."/>
            <person name="Tunlid A."/>
        </authorList>
    </citation>
    <scope>NUCLEOTIDE SEQUENCE [LARGE SCALE GENOMIC DNA]</scope>
    <source>
        <strain evidence="11 12">CBS 101986</strain>
    </source>
</reference>
<feature type="compositionally biased region" description="Polar residues" evidence="8">
    <location>
        <begin position="750"/>
        <end position="762"/>
    </location>
</feature>
<feature type="region of interest" description="Disordered" evidence="8">
    <location>
        <begin position="478"/>
        <end position="505"/>
    </location>
</feature>
<dbReference type="CDD" id="cd00174">
    <property type="entry name" value="SH3"/>
    <property type="match status" value="1"/>
</dbReference>
<feature type="compositionally biased region" description="Polar residues" evidence="8">
    <location>
        <begin position="365"/>
        <end position="414"/>
    </location>
</feature>
<feature type="compositionally biased region" description="Low complexity" evidence="8">
    <location>
        <begin position="961"/>
        <end position="999"/>
    </location>
</feature>
<evidence type="ECO:0008006" key="13">
    <source>
        <dbReference type="Google" id="ProtNLM"/>
    </source>
</evidence>
<comment type="caution">
    <text evidence="11">The sequence shown here is derived from an EMBL/GenBank/DDBJ whole genome shotgun (WGS) entry which is preliminary data.</text>
</comment>
<organism evidence="11 12">
    <name type="scientific">Psilocybe cf. subviscida</name>
    <dbReference type="NCBI Taxonomy" id="2480587"/>
    <lineage>
        <taxon>Eukaryota</taxon>
        <taxon>Fungi</taxon>
        <taxon>Dikarya</taxon>
        <taxon>Basidiomycota</taxon>
        <taxon>Agaricomycotina</taxon>
        <taxon>Agaricomycetes</taxon>
        <taxon>Agaricomycetidae</taxon>
        <taxon>Agaricales</taxon>
        <taxon>Agaricineae</taxon>
        <taxon>Strophariaceae</taxon>
        <taxon>Psilocybe</taxon>
    </lineage>
</organism>
<dbReference type="OrthoDB" id="19092at2759"/>
<evidence type="ECO:0000256" key="2">
    <source>
        <dbReference type="ARBA" id="ARBA00022443"/>
    </source>
</evidence>
<keyword evidence="2 6" id="KW-0728">SH3 domain</keyword>
<dbReference type="FunFam" id="2.30.30.40:FF:000312">
    <property type="entry name" value="Related to Cell division control protein 15"/>
    <property type="match status" value="1"/>
</dbReference>
<dbReference type="Pfam" id="PF00018">
    <property type="entry name" value="SH3_1"/>
    <property type="match status" value="1"/>
</dbReference>
<evidence type="ECO:0000256" key="8">
    <source>
        <dbReference type="SAM" id="MobiDB-lite"/>
    </source>
</evidence>
<dbReference type="PANTHER" id="PTHR23065">
    <property type="entry name" value="PROLINE-SERINE-THREONINE PHOSPHATASE INTERACTING PROTEIN 1"/>
    <property type="match status" value="1"/>
</dbReference>
<proteinExistence type="predicted"/>
<evidence type="ECO:0000256" key="5">
    <source>
        <dbReference type="ARBA" id="ARBA00023212"/>
    </source>
</evidence>
<dbReference type="SUPFAM" id="SSF50044">
    <property type="entry name" value="SH3-domain"/>
    <property type="match status" value="1"/>
</dbReference>
<evidence type="ECO:0000259" key="9">
    <source>
        <dbReference type="PROSITE" id="PS50002"/>
    </source>
</evidence>
<dbReference type="PROSITE" id="PS50002">
    <property type="entry name" value="SH3"/>
    <property type="match status" value="1"/>
</dbReference>
<evidence type="ECO:0000259" key="10">
    <source>
        <dbReference type="PROSITE" id="PS51741"/>
    </source>
</evidence>
<keyword evidence="12" id="KW-1185">Reference proteome</keyword>
<evidence type="ECO:0000256" key="3">
    <source>
        <dbReference type="ARBA" id="ARBA00022490"/>
    </source>
</evidence>
<dbReference type="Pfam" id="PF00611">
    <property type="entry name" value="FCH"/>
    <property type="match status" value="1"/>
</dbReference>
<feature type="compositionally biased region" description="Polar residues" evidence="8">
    <location>
        <begin position="655"/>
        <end position="676"/>
    </location>
</feature>
<dbReference type="InterPro" id="IPR036028">
    <property type="entry name" value="SH3-like_dom_sf"/>
</dbReference>
<protein>
    <recommendedName>
        <fullName evidence="13">SH3 domain-containing protein</fullName>
    </recommendedName>
</protein>
<dbReference type="PANTHER" id="PTHR23065:SF7">
    <property type="entry name" value="NOSTRIN, ISOFORM H"/>
    <property type="match status" value="1"/>
</dbReference>
<dbReference type="GO" id="GO:0120104">
    <property type="term" value="C:mitotic actomyosin contractile ring, proximal layer"/>
    <property type="evidence" value="ECO:0007669"/>
    <property type="project" value="TreeGrafter"/>
</dbReference>
<dbReference type="PRINTS" id="PR00499">
    <property type="entry name" value="P67PHOX"/>
</dbReference>
<dbReference type="InterPro" id="IPR001452">
    <property type="entry name" value="SH3_domain"/>
</dbReference>
<comment type="subcellular location">
    <subcellularLocation>
        <location evidence="1">Cytoplasm</location>
        <location evidence="1">Cytoskeleton</location>
    </subcellularLocation>
</comment>
<feature type="compositionally biased region" description="Pro residues" evidence="8">
    <location>
        <begin position="817"/>
        <end position="826"/>
    </location>
</feature>
<evidence type="ECO:0000313" key="12">
    <source>
        <dbReference type="Proteomes" id="UP000567179"/>
    </source>
</evidence>
<dbReference type="PROSITE" id="PS51741">
    <property type="entry name" value="F_BAR"/>
    <property type="match status" value="1"/>
</dbReference>
<dbReference type="GO" id="GO:0005543">
    <property type="term" value="F:phospholipid binding"/>
    <property type="evidence" value="ECO:0007669"/>
    <property type="project" value="TreeGrafter"/>
</dbReference>
<feature type="region of interest" description="Disordered" evidence="8">
    <location>
        <begin position="522"/>
        <end position="768"/>
    </location>
</feature>
<evidence type="ECO:0000313" key="11">
    <source>
        <dbReference type="EMBL" id="KAF5322381.1"/>
    </source>
</evidence>
<dbReference type="InterPro" id="IPR001060">
    <property type="entry name" value="FCH_dom"/>
</dbReference>
<dbReference type="FunFam" id="1.20.1270.60:FF:000045">
    <property type="entry name" value="Cell division control protein"/>
    <property type="match status" value="1"/>
</dbReference>
<dbReference type="Gene3D" id="1.20.1270.60">
    <property type="entry name" value="Arfaptin homology (AH) domain/BAR domain"/>
    <property type="match status" value="1"/>
</dbReference>
<evidence type="ECO:0000256" key="1">
    <source>
        <dbReference type="ARBA" id="ARBA00004245"/>
    </source>
</evidence>
<feature type="compositionally biased region" description="Polar residues" evidence="8">
    <location>
        <begin position="878"/>
        <end position="895"/>
    </location>
</feature>
<evidence type="ECO:0000256" key="7">
    <source>
        <dbReference type="PROSITE-ProRule" id="PRU01077"/>
    </source>
</evidence>
<accession>A0A8H5BGC6</accession>
<dbReference type="CDD" id="cd07651">
    <property type="entry name" value="F-BAR_PombeCdc15_like"/>
    <property type="match status" value="1"/>
</dbReference>
<feature type="region of interest" description="Disordered" evidence="8">
    <location>
        <begin position="783"/>
        <end position="1033"/>
    </location>
</feature>
<dbReference type="Proteomes" id="UP000567179">
    <property type="component" value="Unassembled WGS sequence"/>
</dbReference>
<dbReference type="GO" id="GO:0030036">
    <property type="term" value="P:actin cytoskeleton organization"/>
    <property type="evidence" value="ECO:0007669"/>
    <property type="project" value="UniProtKB-ARBA"/>
</dbReference>
<keyword evidence="7" id="KW-0175">Coiled coil</keyword>
<feature type="compositionally biased region" description="Polar residues" evidence="8">
    <location>
        <begin position="692"/>
        <end position="705"/>
    </location>
</feature>
<feature type="compositionally biased region" description="Polar residues" evidence="8">
    <location>
        <begin position="480"/>
        <end position="505"/>
    </location>
</feature>
<gene>
    <name evidence="11" type="ORF">D9619_001607</name>
</gene>
<feature type="region of interest" description="Disordered" evidence="8">
    <location>
        <begin position="327"/>
        <end position="450"/>
    </location>
</feature>
<keyword evidence="5" id="KW-0206">Cytoskeleton</keyword>
<keyword evidence="4" id="KW-0597">Phosphoprotein</keyword>
<dbReference type="InterPro" id="IPR031160">
    <property type="entry name" value="F_BAR_dom"/>
</dbReference>
<feature type="compositionally biased region" description="Polar residues" evidence="8">
    <location>
        <begin position="522"/>
        <end position="547"/>
    </location>
</feature>
<feature type="domain" description="F-BAR" evidence="10">
    <location>
        <begin position="31"/>
        <end position="284"/>
    </location>
</feature>
<feature type="compositionally biased region" description="Polar residues" evidence="8">
    <location>
        <begin position="431"/>
        <end position="440"/>
    </location>
</feature>
<feature type="compositionally biased region" description="Low complexity" evidence="8">
    <location>
        <begin position="915"/>
        <end position="936"/>
    </location>
</feature>
<dbReference type="SMART" id="SM00326">
    <property type="entry name" value="SH3"/>
    <property type="match status" value="1"/>
</dbReference>
<feature type="compositionally biased region" description="Low complexity" evidence="8">
    <location>
        <begin position="827"/>
        <end position="842"/>
    </location>
</feature>
<keyword evidence="3" id="KW-0963">Cytoplasm</keyword>
<dbReference type="GO" id="GO:0009898">
    <property type="term" value="C:cytoplasmic side of plasma membrane"/>
    <property type="evidence" value="ECO:0007669"/>
    <property type="project" value="TreeGrafter"/>
</dbReference>
<evidence type="ECO:0000256" key="6">
    <source>
        <dbReference type="PROSITE-ProRule" id="PRU00192"/>
    </source>
</evidence>
<dbReference type="SUPFAM" id="SSF103657">
    <property type="entry name" value="BAR/IMD domain-like"/>
    <property type="match status" value="1"/>
</dbReference>
<feature type="compositionally biased region" description="Low complexity" evidence="8">
    <location>
        <begin position="896"/>
        <end position="906"/>
    </location>
</feature>